<proteinExistence type="predicted"/>
<dbReference type="EMBL" id="JAAGLQ010000630">
    <property type="protein sequence ID" value="NEA19616.1"/>
    <property type="molecule type" value="Genomic_DNA"/>
</dbReference>
<dbReference type="InterPro" id="IPR045677">
    <property type="entry name" value="DUF6197"/>
</dbReference>
<dbReference type="RefSeq" id="WP_164349054.1">
    <property type="nucleotide sequence ID" value="NZ_JAAGLQ010000630.1"/>
</dbReference>
<organism evidence="1 2">
    <name type="scientific">Streptomyces halstedii</name>
    <dbReference type="NCBI Taxonomy" id="1944"/>
    <lineage>
        <taxon>Bacteria</taxon>
        <taxon>Bacillati</taxon>
        <taxon>Actinomycetota</taxon>
        <taxon>Actinomycetes</taxon>
        <taxon>Kitasatosporales</taxon>
        <taxon>Streptomycetaceae</taxon>
        <taxon>Streptomyces</taxon>
    </lineage>
</organism>
<protein>
    <submittedName>
        <fullName evidence="1">Uncharacterized protein</fullName>
    </submittedName>
</protein>
<evidence type="ECO:0000313" key="2">
    <source>
        <dbReference type="Proteomes" id="UP000471293"/>
    </source>
</evidence>
<sequence>MFELNRRTAPSPELVEQSFVQDIETFVAGTVAPSSAADTPASLLEAAFALTAGRTDWLRWGLSGMPMTGEQIAAHAEAAITVLRTAGWNPSSLANRGIGAALRHAETADTTQRFSSDTNMALDDIFALLIRALTGAPFASCRIWDGHPARRVEEVFGLLAAAAAFARTYGDPAPAA</sequence>
<dbReference type="Proteomes" id="UP000471293">
    <property type="component" value="Unassembled WGS sequence"/>
</dbReference>
<evidence type="ECO:0000313" key="1">
    <source>
        <dbReference type="EMBL" id="NEA19616.1"/>
    </source>
</evidence>
<accession>A0A6N9UC18</accession>
<reference evidence="1 2" key="1">
    <citation type="submission" date="2020-01" db="EMBL/GenBank/DDBJ databases">
        <title>Insect and environment-associated Actinomycetes.</title>
        <authorList>
            <person name="Currrie C."/>
            <person name="Chevrette M."/>
            <person name="Carlson C."/>
            <person name="Stubbendieck R."/>
            <person name="Wendt-Pienkowski E."/>
        </authorList>
    </citation>
    <scope>NUCLEOTIDE SEQUENCE [LARGE SCALE GENOMIC DNA]</scope>
    <source>
        <strain evidence="1 2">SID11342</strain>
    </source>
</reference>
<dbReference type="Pfam" id="PF19698">
    <property type="entry name" value="DUF6197"/>
    <property type="match status" value="1"/>
</dbReference>
<dbReference type="AlphaFoldDB" id="A0A6N9UC18"/>
<name>A0A6N9UC18_STRHA</name>
<comment type="caution">
    <text evidence="1">The sequence shown here is derived from an EMBL/GenBank/DDBJ whole genome shotgun (WGS) entry which is preliminary data.</text>
</comment>
<gene>
    <name evidence="1" type="ORF">G3I29_30010</name>
</gene>